<dbReference type="InterPro" id="IPR027304">
    <property type="entry name" value="Trigger_fact/SurA_dom_sf"/>
</dbReference>
<name>A4SD00_CHLPM</name>
<dbReference type="NCBIfam" id="TIGR00115">
    <property type="entry name" value="tig"/>
    <property type="match status" value="1"/>
</dbReference>
<dbReference type="KEGG" id="pvi:Cvib_0337"/>
<feature type="domain" description="Trigger factor C-terminal" evidence="11">
    <location>
        <begin position="276"/>
        <end position="427"/>
    </location>
</feature>
<evidence type="ECO:0000259" key="11">
    <source>
        <dbReference type="Pfam" id="PF05698"/>
    </source>
</evidence>
<dbReference type="GO" id="GO:0006457">
    <property type="term" value="P:protein folding"/>
    <property type="evidence" value="ECO:0007669"/>
    <property type="project" value="UniProtKB-UniRule"/>
</dbReference>
<dbReference type="SUPFAM" id="SSF54534">
    <property type="entry name" value="FKBP-like"/>
    <property type="match status" value="1"/>
</dbReference>
<evidence type="ECO:0000256" key="2">
    <source>
        <dbReference type="ARBA" id="ARBA00005464"/>
    </source>
</evidence>
<organism evidence="12">
    <name type="scientific">Chlorobium phaeovibrioides (strain DSM 265 / 1930)</name>
    <name type="common">Prosthecochloris vibrioformis (strain DSM 265)</name>
    <dbReference type="NCBI Taxonomy" id="290318"/>
    <lineage>
        <taxon>Bacteria</taxon>
        <taxon>Pseudomonadati</taxon>
        <taxon>Chlorobiota</taxon>
        <taxon>Chlorobiia</taxon>
        <taxon>Chlorobiales</taxon>
        <taxon>Chlorobiaceae</taxon>
        <taxon>Chlorobium/Pelodictyon group</taxon>
        <taxon>Chlorobium</taxon>
    </lineage>
</organism>
<dbReference type="GO" id="GO:0005737">
    <property type="term" value="C:cytoplasm"/>
    <property type="evidence" value="ECO:0007669"/>
    <property type="project" value="UniProtKB-SubCell"/>
</dbReference>
<keyword evidence="6 9" id="KW-0143">Chaperone</keyword>
<dbReference type="AlphaFoldDB" id="A4SD00"/>
<keyword evidence="7 9" id="KW-0413">Isomerase</keyword>
<dbReference type="GO" id="GO:0015031">
    <property type="term" value="P:protein transport"/>
    <property type="evidence" value="ECO:0007669"/>
    <property type="project" value="UniProtKB-UniRule"/>
</dbReference>
<comment type="subcellular location">
    <subcellularLocation>
        <location evidence="9">Cytoplasm</location>
    </subcellularLocation>
    <text evidence="9">About half TF is bound to the ribosome near the polypeptide exit tunnel while the other half is free in the cytoplasm.</text>
</comment>
<keyword evidence="9" id="KW-0963">Cytoplasm</keyword>
<dbReference type="Gene3D" id="3.30.70.1050">
    <property type="entry name" value="Trigger factor ribosome-binding domain"/>
    <property type="match status" value="1"/>
</dbReference>
<comment type="similarity">
    <text evidence="2 9">Belongs to the FKBP-type PPIase family. Tig subfamily.</text>
</comment>
<dbReference type="InterPro" id="IPR008881">
    <property type="entry name" value="Trigger_fac_ribosome-bd_bac"/>
</dbReference>
<evidence type="ECO:0000256" key="8">
    <source>
        <dbReference type="ARBA" id="ARBA00029986"/>
    </source>
</evidence>
<dbReference type="SUPFAM" id="SSF109998">
    <property type="entry name" value="Triger factor/SurA peptide-binding domain-like"/>
    <property type="match status" value="1"/>
</dbReference>
<reference evidence="12" key="1">
    <citation type="submission" date="2007-03" db="EMBL/GenBank/DDBJ databases">
        <title>Complete sequence of Prosthecochloris vibrioformis DSM 265.</title>
        <authorList>
            <consortium name="US DOE Joint Genome Institute"/>
            <person name="Copeland A."/>
            <person name="Lucas S."/>
            <person name="Lapidus A."/>
            <person name="Barry K."/>
            <person name="Detter J.C."/>
            <person name="Glavina del Rio T."/>
            <person name="Hammon N."/>
            <person name="Israni S."/>
            <person name="Pitluck S."/>
            <person name="Schmutz J."/>
            <person name="Larimer F."/>
            <person name="Land M."/>
            <person name="Hauser L."/>
            <person name="Mikhailova N."/>
            <person name="Li T."/>
            <person name="Overmann J."/>
            <person name="Schuster S.C."/>
            <person name="Bryant D.A."/>
            <person name="Richardson P."/>
        </authorList>
    </citation>
    <scope>NUCLEOTIDE SEQUENCE [LARGE SCALE GENOMIC DNA]</scope>
    <source>
        <strain evidence="12">DSM 265</strain>
    </source>
</reference>
<accession>A4SD00</accession>
<dbReference type="STRING" id="290318.Cvib_0337"/>
<evidence type="ECO:0000256" key="9">
    <source>
        <dbReference type="HAMAP-Rule" id="MF_00303"/>
    </source>
</evidence>
<evidence type="ECO:0000256" key="6">
    <source>
        <dbReference type="ARBA" id="ARBA00023186"/>
    </source>
</evidence>
<sequence length="445" mass="50259">MYLLHFAFLTLTNKPLRALQQNIKNISETEQELEIIFSAEEFAPEYDKELTEAKKSIQIKGFRKGHAPLSLIKKLAGPSIEATIAEKMASEHFGPIIEEAKIKPASRAGIKDFTFEPEKLTVTLGYEVHPEFELKDYSGYEFKRAVYTIDDEAVQKEINMILKGHGTMLTVEEAAQAADTVIGDVVKLNDAGEEEEDGKTENHHFNLEYLPEDNPFRKALEGQKAGVTLTVETPGRNEGDAPAHFKVTIGEVKRMELPELTDELVKEITGERFDNVANFRADVRIQLEEHFNMKSEEELTEAISAKLIEENPVPTPKAMVASFSNMLMENAKRQMGGNFPKAFDTEQFELAMAPNAEKHAQWLIISQKIGEMNNLEIGEEEIKAFAEKEAAKNTAMNAEELIKTYMSAEFRDYITDSITKEKIYEIIREKVTITDEPTPVPEHRG</sequence>
<dbReference type="InterPro" id="IPR008880">
    <property type="entry name" value="Trigger_fac_C"/>
</dbReference>
<evidence type="ECO:0000259" key="10">
    <source>
        <dbReference type="Pfam" id="PF05697"/>
    </source>
</evidence>
<feature type="domain" description="Trigger factor ribosome-binding bacterial" evidence="10">
    <location>
        <begin position="20"/>
        <end position="160"/>
    </location>
</feature>
<dbReference type="eggNOG" id="COG0544">
    <property type="taxonomic scope" value="Bacteria"/>
</dbReference>
<dbReference type="EMBL" id="CP000607">
    <property type="protein sequence ID" value="ABP36359.1"/>
    <property type="molecule type" value="Genomic_DNA"/>
</dbReference>
<dbReference type="PIRSF" id="PIRSF003095">
    <property type="entry name" value="Trigger_factor"/>
    <property type="match status" value="1"/>
</dbReference>
<dbReference type="GO" id="GO:0003755">
    <property type="term" value="F:peptidyl-prolyl cis-trans isomerase activity"/>
    <property type="evidence" value="ECO:0007669"/>
    <property type="project" value="UniProtKB-UniRule"/>
</dbReference>
<evidence type="ECO:0000256" key="1">
    <source>
        <dbReference type="ARBA" id="ARBA00000971"/>
    </source>
</evidence>
<dbReference type="InterPro" id="IPR046357">
    <property type="entry name" value="PPIase_dom_sf"/>
</dbReference>
<dbReference type="Gene3D" id="1.10.3120.10">
    <property type="entry name" value="Trigger factor, C-terminal domain"/>
    <property type="match status" value="1"/>
</dbReference>
<protein>
    <recommendedName>
        <fullName evidence="4 9">Trigger factor</fullName>
        <shortName evidence="9">TF</shortName>
        <ecNumber evidence="3 9">5.2.1.8</ecNumber>
    </recommendedName>
    <alternativeName>
        <fullName evidence="8 9">PPIase</fullName>
    </alternativeName>
</protein>
<evidence type="ECO:0000256" key="4">
    <source>
        <dbReference type="ARBA" id="ARBA00016902"/>
    </source>
</evidence>
<dbReference type="EC" id="5.2.1.8" evidence="3 9"/>
<dbReference type="Pfam" id="PF05698">
    <property type="entry name" value="Trigger_C"/>
    <property type="match status" value="1"/>
</dbReference>
<evidence type="ECO:0000313" key="12">
    <source>
        <dbReference type="EMBL" id="ABP36359.1"/>
    </source>
</evidence>
<dbReference type="Gene3D" id="3.10.50.40">
    <property type="match status" value="1"/>
</dbReference>
<dbReference type="GO" id="GO:0051301">
    <property type="term" value="P:cell division"/>
    <property type="evidence" value="ECO:0007669"/>
    <property type="project" value="UniProtKB-KW"/>
</dbReference>
<dbReference type="InterPro" id="IPR037041">
    <property type="entry name" value="Trigger_fac_C_sf"/>
</dbReference>
<gene>
    <name evidence="9" type="primary">tig</name>
    <name evidence="12" type="ordered locus">Cvib_0337</name>
</gene>
<keyword evidence="9" id="KW-0132">Cell division</keyword>
<dbReference type="HAMAP" id="MF_00303">
    <property type="entry name" value="Trigger_factor_Tig"/>
    <property type="match status" value="1"/>
</dbReference>
<proteinExistence type="inferred from homology"/>
<dbReference type="SUPFAM" id="SSF102735">
    <property type="entry name" value="Trigger factor ribosome-binding domain"/>
    <property type="match status" value="1"/>
</dbReference>
<evidence type="ECO:0000256" key="7">
    <source>
        <dbReference type="ARBA" id="ARBA00023235"/>
    </source>
</evidence>
<evidence type="ECO:0000256" key="5">
    <source>
        <dbReference type="ARBA" id="ARBA00023110"/>
    </source>
</evidence>
<dbReference type="Pfam" id="PF05697">
    <property type="entry name" value="Trigger_N"/>
    <property type="match status" value="1"/>
</dbReference>
<evidence type="ECO:0000256" key="3">
    <source>
        <dbReference type="ARBA" id="ARBA00013194"/>
    </source>
</evidence>
<comment type="function">
    <text evidence="9">Involved in protein export. Acts as a chaperone by maintaining the newly synthesized protein in an open conformation. Functions as a peptidyl-prolyl cis-trans isomerase.</text>
</comment>
<keyword evidence="5 9" id="KW-0697">Rotamase</keyword>
<dbReference type="InterPro" id="IPR036611">
    <property type="entry name" value="Trigger_fac_ribosome-bd_sf"/>
</dbReference>
<dbReference type="HOGENOM" id="CLU_033058_3_1_10"/>
<comment type="domain">
    <text evidence="9">Consists of 3 domains; the N-terminus binds the ribosome, the middle domain has PPIase activity, while the C-terminus has intrinsic chaperone activity on its own.</text>
</comment>
<comment type="catalytic activity">
    <reaction evidence="1 9">
        <text>[protein]-peptidylproline (omega=180) = [protein]-peptidylproline (omega=0)</text>
        <dbReference type="Rhea" id="RHEA:16237"/>
        <dbReference type="Rhea" id="RHEA-COMP:10747"/>
        <dbReference type="Rhea" id="RHEA-COMP:10748"/>
        <dbReference type="ChEBI" id="CHEBI:83833"/>
        <dbReference type="ChEBI" id="CHEBI:83834"/>
        <dbReference type="EC" id="5.2.1.8"/>
    </reaction>
</comment>
<keyword evidence="9" id="KW-0131">Cell cycle</keyword>
<dbReference type="InterPro" id="IPR005215">
    <property type="entry name" value="Trig_fac"/>
</dbReference>